<feature type="compositionally biased region" description="Gly residues" evidence="1">
    <location>
        <begin position="52"/>
        <end position="79"/>
    </location>
</feature>
<feature type="domain" description="DUF243" evidence="3">
    <location>
        <begin position="94"/>
        <end position="195"/>
    </location>
</feature>
<feature type="region of interest" description="Disordered" evidence="1">
    <location>
        <begin position="230"/>
        <end position="256"/>
    </location>
</feature>
<dbReference type="Proteomes" id="UP000095300">
    <property type="component" value="Unassembled WGS sequence"/>
</dbReference>
<dbReference type="EnsemblMetazoa" id="SCAU000677-RA">
    <property type="protein sequence ID" value="SCAU000677-PA"/>
    <property type="gene ID" value="SCAU000677"/>
</dbReference>
<dbReference type="PANTHER" id="PTHR31927:SF2">
    <property type="entry name" value="FI07246P-RELATED"/>
    <property type="match status" value="1"/>
</dbReference>
<evidence type="ECO:0000256" key="1">
    <source>
        <dbReference type="SAM" id="MobiDB-lite"/>
    </source>
</evidence>
<dbReference type="VEuPathDB" id="VectorBase:SCAU000677"/>
<feature type="compositionally biased region" description="Low complexity" evidence="1">
    <location>
        <begin position="41"/>
        <end position="51"/>
    </location>
</feature>
<dbReference type="GO" id="GO:0062129">
    <property type="term" value="C:chitin-based extracellular matrix"/>
    <property type="evidence" value="ECO:0007669"/>
    <property type="project" value="TreeGrafter"/>
</dbReference>
<dbReference type="PANTHER" id="PTHR31927">
    <property type="entry name" value="FI07246P-RELATED-RELATED"/>
    <property type="match status" value="1"/>
</dbReference>
<dbReference type="Pfam" id="PF03103">
    <property type="entry name" value="DUF243"/>
    <property type="match status" value="1"/>
</dbReference>
<dbReference type="SMART" id="SM00690">
    <property type="entry name" value="DM5"/>
    <property type="match status" value="1"/>
</dbReference>
<sequence length="256" mass="25711">MRIFIILCVVAVACAQAGYKYNVGGGSSGGGSFGSSGGSSSGDSYGSSSGRSFGGSGSSYAGSGGVNVGSGSSSGGSLGETGQSSVGSFGSSGSSFEKQFYTFTADEKDFNEPAVANQVSSSFKQGLRVIFIKGPESSGPEKAALALAKNAAEQKTVIYVLNKQADLASLSNQLKSENSNTINKPEVHFVKYRTEEDVNNARKAIEAQYDALGGKTQHIDGGVAKSLNFASNAPGASGGRPGSSGGAPSDTYLPAA</sequence>
<reference evidence="4" key="1">
    <citation type="submission" date="2020-05" db="UniProtKB">
        <authorList>
            <consortium name="EnsemblMetazoa"/>
        </authorList>
    </citation>
    <scope>IDENTIFICATION</scope>
    <source>
        <strain evidence="4">USDA</strain>
    </source>
</reference>
<gene>
    <name evidence="4" type="primary">106084616</name>
</gene>
<name>A0A1I8NNQ4_STOCA</name>
<keyword evidence="2" id="KW-0732">Signal</keyword>
<feature type="compositionally biased region" description="Gly residues" evidence="1">
    <location>
        <begin position="236"/>
        <end position="245"/>
    </location>
</feature>
<dbReference type="OrthoDB" id="8007215at2759"/>
<feature type="chain" id="PRO_5012091206" description="DUF243 domain-containing protein" evidence="2">
    <location>
        <begin position="16"/>
        <end position="256"/>
    </location>
</feature>
<feature type="signal peptide" evidence="2">
    <location>
        <begin position="1"/>
        <end position="15"/>
    </location>
</feature>
<dbReference type="AlphaFoldDB" id="A0A1I8NNQ4"/>
<dbReference type="InterPro" id="IPR004145">
    <property type="entry name" value="DUF243"/>
</dbReference>
<feature type="region of interest" description="Disordered" evidence="1">
    <location>
        <begin position="32"/>
        <end position="91"/>
    </location>
</feature>
<dbReference type="GO" id="GO:0040003">
    <property type="term" value="P:chitin-based cuticle development"/>
    <property type="evidence" value="ECO:0007669"/>
    <property type="project" value="TreeGrafter"/>
</dbReference>
<evidence type="ECO:0000313" key="5">
    <source>
        <dbReference type="Proteomes" id="UP000095300"/>
    </source>
</evidence>
<organism evidence="4 5">
    <name type="scientific">Stomoxys calcitrans</name>
    <name type="common">Stable fly</name>
    <name type="synonym">Conops calcitrans</name>
    <dbReference type="NCBI Taxonomy" id="35570"/>
    <lineage>
        <taxon>Eukaryota</taxon>
        <taxon>Metazoa</taxon>
        <taxon>Ecdysozoa</taxon>
        <taxon>Arthropoda</taxon>
        <taxon>Hexapoda</taxon>
        <taxon>Insecta</taxon>
        <taxon>Pterygota</taxon>
        <taxon>Neoptera</taxon>
        <taxon>Endopterygota</taxon>
        <taxon>Diptera</taxon>
        <taxon>Brachycera</taxon>
        <taxon>Muscomorpha</taxon>
        <taxon>Muscoidea</taxon>
        <taxon>Muscidae</taxon>
        <taxon>Stomoxys</taxon>
    </lineage>
</organism>
<dbReference type="STRING" id="35570.A0A1I8NNQ4"/>
<dbReference type="GO" id="GO:0008010">
    <property type="term" value="F:structural constituent of chitin-based larval cuticle"/>
    <property type="evidence" value="ECO:0007669"/>
    <property type="project" value="TreeGrafter"/>
</dbReference>
<protein>
    <recommendedName>
        <fullName evidence="3">DUF243 domain-containing protein</fullName>
    </recommendedName>
</protein>
<proteinExistence type="predicted"/>
<evidence type="ECO:0000313" key="4">
    <source>
        <dbReference type="EnsemblMetazoa" id="SCAU000677-PA"/>
    </source>
</evidence>
<evidence type="ECO:0000256" key="2">
    <source>
        <dbReference type="SAM" id="SignalP"/>
    </source>
</evidence>
<feature type="compositionally biased region" description="Low complexity" evidence="1">
    <location>
        <begin position="80"/>
        <end position="91"/>
    </location>
</feature>
<accession>A0A1I8NNQ4</accession>
<keyword evidence="5" id="KW-1185">Reference proteome</keyword>
<evidence type="ECO:0000259" key="3">
    <source>
        <dbReference type="SMART" id="SM00690"/>
    </source>
</evidence>